<organism evidence="2 3">
    <name type="scientific">Chionoecetes opilio</name>
    <name type="common">Atlantic snow crab</name>
    <name type="synonym">Cancer opilio</name>
    <dbReference type="NCBI Taxonomy" id="41210"/>
    <lineage>
        <taxon>Eukaryota</taxon>
        <taxon>Metazoa</taxon>
        <taxon>Ecdysozoa</taxon>
        <taxon>Arthropoda</taxon>
        <taxon>Crustacea</taxon>
        <taxon>Multicrustacea</taxon>
        <taxon>Malacostraca</taxon>
        <taxon>Eumalacostraca</taxon>
        <taxon>Eucarida</taxon>
        <taxon>Decapoda</taxon>
        <taxon>Pleocyemata</taxon>
        <taxon>Brachyura</taxon>
        <taxon>Eubrachyura</taxon>
        <taxon>Majoidea</taxon>
        <taxon>Majidae</taxon>
        <taxon>Chionoecetes</taxon>
    </lineage>
</organism>
<dbReference type="InterPro" id="IPR052647">
    <property type="entry name" value="Zinc_finger_CCCH-type"/>
</dbReference>
<evidence type="ECO:0000313" key="2">
    <source>
        <dbReference type="EMBL" id="KAG0720389.1"/>
    </source>
</evidence>
<dbReference type="AlphaFoldDB" id="A0A8J4YA36"/>
<feature type="compositionally biased region" description="Basic and acidic residues" evidence="1">
    <location>
        <begin position="203"/>
        <end position="220"/>
    </location>
</feature>
<keyword evidence="3" id="KW-1185">Reference proteome</keyword>
<feature type="compositionally biased region" description="Low complexity" evidence="1">
    <location>
        <begin position="264"/>
        <end position="278"/>
    </location>
</feature>
<protein>
    <submittedName>
        <fullName evidence="2">Zinc finger CCCH domain-containing protein 18</fullName>
    </submittedName>
</protein>
<dbReference type="PANTHER" id="PTHR46582">
    <property type="entry name" value="ZINC FINGER CCCH DOMAIN-CONTAINING PROTEIN 18"/>
    <property type="match status" value="1"/>
</dbReference>
<feature type="compositionally biased region" description="Basic and acidic residues" evidence="1">
    <location>
        <begin position="56"/>
        <end position="68"/>
    </location>
</feature>
<feature type="region of interest" description="Disordered" evidence="1">
    <location>
        <begin position="30"/>
        <end position="69"/>
    </location>
</feature>
<feature type="compositionally biased region" description="Gly residues" evidence="1">
    <location>
        <begin position="227"/>
        <end position="236"/>
    </location>
</feature>
<feature type="compositionally biased region" description="Basic and acidic residues" evidence="1">
    <location>
        <begin position="176"/>
        <end position="194"/>
    </location>
</feature>
<evidence type="ECO:0000313" key="3">
    <source>
        <dbReference type="Proteomes" id="UP000770661"/>
    </source>
</evidence>
<evidence type="ECO:0000256" key="1">
    <source>
        <dbReference type="SAM" id="MobiDB-lite"/>
    </source>
</evidence>
<gene>
    <name evidence="2" type="ORF">GWK47_048602</name>
</gene>
<accession>A0A8J4YA36</accession>
<dbReference type="Proteomes" id="UP000770661">
    <property type="component" value="Unassembled WGS sequence"/>
</dbReference>
<dbReference type="GO" id="GO:0003723">
    <property type="term" value="F:RNA binding"/>
    <property type="evidence" value="ECO:0007669"/>
    <property type="project" value="TreeGrafter"/>
</dbReference>
<proteinExistence type="predicted"/>
<dbReference type="GO" id="GO:0071011">
    <property type="term" value="C:precatalytic spliceosome"/>
    <property type="evidence" value="ECO:0007669"/>
    <property type="project" value="TreeGrafter"/>
</dbReference>
<dbReference type="OrthoDB" id="10072532at2759"/>
<reference evidence="2" key="1">
    <citation type="submission" date="2020-07" db="EMBL/GenBank/DDBJ databases">
        <title>The High-quality genome of the commercially important snow crab, Chionoecetes opilio.</title>
        <authorList>
            <person name="Jeong J.-H."/>
            <person name="Ryu S."/>
        </authorList>
    </citation>
    <scope>NUCLEOTIDE SEQUENCE</scope>
    <source>
        <strain evidence="2">MADBK_172401_WGS</strain>
        <tissue evidence="2">Digestive gland</tissue>
    </source>
</reference>
<feature type="compositionally biased region" description="Basic residues" evidence="1">
    <location>
        <begin position="248"/>
        <end position="263"/>
    </location>
</feature>
<name>A0A8J4YA36_CHIOP</name>
<feature type="region of interest" description="Disordered" evidence="1">
    <location>
        <begin position="172"/>
        <end position="278"/>
    </location>
</feature>
<dbReference type="EMBL" id="JACEEZ010012936">
    <property type="protein sequence ID" value="KAG0720389.1"/>
    <property type="molecule type" value="Genomic_DNA"/>
</dbReference>
<comment type="caution">
    <text evidence="2">The sequence shown here is derived from an EMBL/GenBank/DDBJ whole genome shotgun (WGS) entry which is preliminary data.</text>
</comment>
<sequence length="278" mass="32167">MRMIPFYARNPRLCAGAVYMGDQLPISHPGVSDKGNYNMFAPPKPQSTTDKEEEGGERGRPREVRRFIPEPSPFESAWERGLRYAKEMMKRANKRKETDADFEEKRFNLSLGQAELDRENDYYTRPASPVFKQPDEIIDQYLDPYEKQAIRHFRGGHFENFEVRYNVDPRMGLRGGQERSRRDKFDREVSERIQRRPRTTSGGDERYVRGRPAWQDDRYMEAPQTGTGTGTGGGGRGEAEAWADPWARRKTPPRMARKKKTSRTRSYSSGSSSHSSSR</sequence>
<dbReference type="PANTHER" id="PTHR46582:SF1">
    <property type="entry name" value="ZINC FINGER CCCH DOMAIN-CONTAINING PROTEIN 18"/>
    <property type="match status" value="1"/>
</dbReference>